<keyword evidence="3" id="KW-1185">Reference proteome</keyword>
<evidence type="ECO:0000313" key="2">
    <source>
        <dbReference type="EMBL" id="MFI5680081.1"/>
    </source>
</evidence>
<evidence type="ECO:0000259" key="1">
    <source>
        <dbReference type="Pfam" id="PF12680"/>
    </source>
</evidence>
<dbReference type="EMBL" id="JBITDC010000018">
    <property type="protein sequence ID" value="MFI5680081.1"/>
    <property type="molecule type" value="Genomic_DNA"/>
</dbReference>
<organism evidence="2 3">
    <name type="scientific">Streptomyces cellulosae</name>
    <dbReference type="NCBI Taxonomy" id="1968"/>
    <lineage>
        <taxon>Bacteria</taxon>
        <taxon>Bacillati</taxon>
        <taxon>Actinomycetota</taxon>
        <taxon>Actinomycetes</taxon>
        <taxon>Kitasatosporales</taxon>
        <taxon>Streptomycetaceae</taxon>
        <taxon>Streptomyces</taxon>
    </lineage>
</organism>
<protein>
    <submittedName>
        <fullName evidence="2">Nuclear transport factor 2 family protein</fullName>
    </submittedName>
</protein>
<dbReference type="Proteomes" id="UP001612415">
    <property type="component" value="Unassembled WGS sequence"/>
</dbReference>
<sequence length="134" mass="14783">MPASRHEANKAMVLEALDVLFNQRDFAAAEAFWAPDYIQHSAIIAPGRDGLFNLVKALPRLRHEAGFICADGDLVMLHSRYSGNEQPTASVAVDIFRIGNGRLQEHWDVLQDEATRGTSLSGMPMFGDAFPGER</sequence>
<reference evidence="2 3" key="1">
    <citation type="submission" date="2024-10" db="EMBL/GenBank/DDBJ databases">
        <title>The Natural Products Discovery Center: Release of the First 8490 Sequenced Strains for Exploring Actinobacteria Biosynthetic Diversity.</title>
        <authorList>
            <person name="Kalkreuter E."/>
            <person name="Kautsar S.A."/>
            <person name="Yang D."/>
            <person name="Bader C.D."/>
            <person name="Teijaro C.N."/>
            <person name="Fluegel L."/>
            <person name="Davis C.M."/>
            <person name="Simpson J.R."/>
            <person name="Lauterbach L."/>
            <person name="Steele A.D."/>
            <person name="Gui C."/>
            <person name="Meng S."/>
            <person name="Li G."/>
            <person name="Viehrig K."/>
            <person name="Ye F."/>
            <person name="Su P."/>
            <person name="Kiefer A.F."/>
            <person name="Nichols A."/>
            <person name="Cepeda A.J."/>
            <person name="Yan W."/>
            <person name="Fan B."/>
            <person name="Jiang Y."/>
            <person name="Adhikari A."/>
            <person name="Zheng C.-J."/>
            <person name="Schuster L."/>
            <person name="Cowan T.M."/>
            <person name="Smanski M.J."/>
            <person name="Chevrette M.G."/>
            <person name="De Carvalho L.P.S."/>
            <person name="Shen B."/>
        </authorList>
    </citation>
    <scope>NUCLEOTIDE SEQUENCE [LARGE SCALE GENOMIC DNA]</scope>
    <source>
        <strain evidence="2 3">NPDC051599</strain>
    </source>
</reference>
<dbReference type="SUPFAM" id="SSF54427">
    <property type="entry name" value="NTF2-like"/>
    <property type="match status" value="1"/>
</dbReference>
<comment type="caution">
    <text evidence="2">The sequence shown here is derived from an EMBL/GenBank/DDBJ whole genome shotgun (WGS) entry which is preliminary data.</text>
</comment>
<dbReference type="Gene3D" id="3.10.450.50">
    <property type="match status" value="1"/>
</dbReference>
<proteinExistence type="predicted"/>
<dbReference type="InterPro" id="IPR032710">
    <property type="entry name" value="NTF2-like_dom_sf"/>
</dbReference>
<dbReference type="InterPro" id="IPR037401">
    <property type="entry name" value="SnoaL-like"/>
</dbReference>
<gene>
    <name evidence="2" type="ORF">ACIA8P_36600</name>
</gene>
<feature type="domain" description="SnoaL-like" evidence="1">
    <location>
        <begin position="17"/>
        <end position="106"/>
    </location>
</feature>
<accession>A0ABW7YCF3</accession>
<name>A0ABW7YCF3_STRCE</name>
<dbReference type="RefSeq" id="WP_280892345.1">
    <property type="nucleotide sequence ID" value="NZ_JBITDC010000018.1"/>
</dbReference>
<dbReference type="Pfam" id="PF12680">
    <property type="entry name" value="SnoaL_2"/>
    <property type="match status" value="1"/>
</dbReference>
<evidence type="ECO:0000313" key="3">
    <source>
        <dbReference type="Proteomes" id="UP001612415"/>
    </source>
</evidence>